<protein>
    <recommendedName>
        <fullName evidence="7">Alpha-1,4-N-acetylglucosaminyltransferase</fullName>
    </recommendedName>
</protein>
<evidence type="ECO:0000313" key="6">
    <source>
        <dbReference type="Proteomes" id="UP001295423"/>
    </source>
</evidence>
<dbReference type="PANTHER" id="PTHR32385">
    <property type="entry name" value="MANNOSYL PHOSPHORYLINOSITOL CERAMIDE SYNTHASE"/>
    <property type="match status" value="1"/>
</dbReference>
<keyword evidence="3" id="KW-0812">Transmembrane</keyword>
<dbReference type="PANTHER" id="PTHR32385:SF15">
    <property type="entry name" value="INOSITOL PHOSPHOCERAMIDE MANNOSYLTRANSFERASE 1"/>
    <property type="match status" value="1"/>
</dbReference>
<sequence>MNRMKVILGLAVWTLCLQLSSVVALEAADTPSSTLRSRNDVMNNIHNNRNHNENDDNASLIPHRLIFTYKNNMLETKYPTDLYNNVLNTIQVYADEWNKAVEEMDVMFIDDAMCLELIPKVEPRLLKYFQLEPLGSFKADICRVAALYLYGGYYFDVDIQALKALQPNPDTDFITSTCGNNQFFQAVMALSRQHPLARATLDSMLDDWYYIPSVVQNLTMARVDASVSMGKEYNEARGNYLSQYFNMSHEIKPMLGTATLRMAYDRHRNLTSAWILDELDNVDTPLYPDLKREETGWGCNYMVHDTPSKVPYFFSRCIGTDGCPRYKPQGLTLMRRSAIGNAMARRRSRITSNFNSGGQRLPRSYAGEATTSSGSTPLWWRKRKRPSLTLSRVSDKTSERSSTLLAVLMCLLLIFWSAIMVAAMQKNPFGQSGGKKNC</sequence>
<evidence type="ECO:0000256" key="2">
    <source>
        <dbReference type="SAM" id="MobiDB-lite"/>
    </source>
</evidence>
<gene>
    <name evidence="5" type="ORF">CYCCA115_LOCUS13077</name>
</gene>
<accession>A0AAD2FSC7</accession>
<proteinExistence type="predicted"/>
<feature type="signal peptide" evidence="4">
    <location>
        <begin position="1"/>
        <end position="24"/>
    </location>
</feature>
<feature type="chain" id="PRO_5041980216" description="Alpha-1,4-N-acetylglucosaminyltransferase" evidence="4">
    <location>
        <begin position="25"/>
        <end position="438"/>
    </location>
</feature>
<keyword evidence="3" id="KW-0472">Membrane</keyword>
<dbReference type="Pfam" id="PF04488">
    <property type="entry name" value="Gly_transf_sug"/>
    <property type="match status" value="1"/>
</dbReference>
<dbReference type="InterPro" id="IPR029044">
    <property type="entry name" value="Nucleotide-diphossugar_trans"/>
</dbReference>
<keyword evidence="3" id="KW-1133">Transmembrane helix</keyword>
<dbReference type="EMBL" id="CAKOGP040001781">
    <property type="protein sequence ID" value="CAJ1951446.1"/>
    <property type="molecule type" value="Genomic_DNA"/>
</dbReference>
<evidence type="ECO:0000256" key="4">
    <source>
        <dbReference type="SAM" id="SignalP"/>
    </source>
</evidence>
<comment type="caution">
    <text evidence="5">The sequence shown here is derived from an EMBL/GenBank/DDBJ whole genome shotgun (WGS) entry which is preliminary data.</text>
</comment>
<evidence type="ECO:0008006" key="7">
    <source>
        <dbReference type="Google" id="ProtNLM"/>
    </source>
</evidence>
<feature type="region of interest" description="Disordered" evidence="2">
    <location>
        <begin position="352"/>
        <end position="377"/>
    </location>
</feature>
<evidence type="ECO:0000256" key="1">
    <source>
        <dbReference type="ARBA" id="ARBA00022679"/>
    </source>
</evidence>
<dbReference type="Gene3D" id="3.90.550.20">
    <property type="match status" value="1"/>
</dbReference>
<dbReference type="InterPro" id="IPR051706">
    <property type="entry name" value="Glycosyltransferase_domain"/>
</dbReference>
<dbReference type="SUPFAM" id="SSF53448">
    <property type="entry name" value="Nucleotide-diphospho-sugar transferases"/>
    <property type="match status" value="1"/>
</dbReference>
<dbReference type="AlphaFoldDB" id="A0AAD2FSC7"/>
<dbReference type="GO" id="GO:0051999">
    <property type="term" value="P:mannosyl-inositol phosphorylceramide biosynthetic process"/>
    <property type="evidence" value="ECO:0007669"/>
    <property type="project" value="TreeGrafter"/>
</dbReference>
<dbReference type="InterPro" id="IPR007577">
    <property type="entry name" value="GlycoTrfase_DXD_sugar-bd_CS"/>
</dbReference>
<dbReference type="GO" id="GO:0000030">
    <property type="term" value="F:mannosyltransferase activity"/>
    <property type="evidence" value="ECO:0007669"/>
    <property type="project" value="TreeGrafter"/>
</dbReference>
<name>A0AAD2FSC7_9STRA</name>
<evidence type="ECO:0000256" key="3">
    <source>
        <dbReference type="SAM" id="Phobius"/>
    </source>
</evidence>
<feature type="transmembrane region" description="Helical" evidence="3">
    <location>
        <begin position="404"/>
        <end position="423"/>
    </location>
</feature>
<keyword evidence="1" id="KW-0808">Transferase</keyword>
<reference evidence="5" key="1">
    <citation type="submission" date="2023-08" db="EMBL/GenBank/DDBJ databases">
        <authorList>
            <person name="Audoor S."/>
            <person name="Bilcke G."/>
        </authorList>
    </citation>
    <scope>NUCLEOTIDE SEQUENCE</scope>
</reference>
<keyword evidence="6" id="KW-1185">Reference proteome</keyword>
<evidence type="ECO:0000313" key="5">
    <source>
        <dbReference type="EMBL" id="CAJ1951446.1"/>
    </source>
</evidence>
<keyword evidence="4" id="KW-0732">Signal</keyword>
<dbReference type="GO" id="GO:0016020">
    <property type="term" value="C:membrane"/>
    <property type="evidence" value="ECO:0007669"/>
    <property type="project" value="GOC"/>
</dbReference>
<dbReference type="Proteomes" id="UP001295423">
    <property type="component" value="Unassembled WGS sequence"/>
</dbReference>
<organism evidence="5 6">
    <name type="scientific">Cylindrotheca closterium</name>
    <dbReference type="NCBI Taxonomy" id="2856"/>
    <lineage>
        <taxon>Eukaryota</taxon>
        <taxon>Sar</taxon>
        <taxon>Stramenopiles</taxon>
        <taxon>Ochrophyta</taxon>
        <taxon>Bacillariophyta</taxon>
        <taxon>Bacillariophyceae</taxon>
        <taxon>Bacillariophycidae</taxon>
        <taxon>Bacillariales</taxon>
        <taxon>Bacillariaceae</taxon>
        <taxon>Cylindrotheca</taxon>
    </lineage>
</organism>